<organism evidence="1 2">
    <name type="scientific">Mycena pura</name>
    <dbReference type="NCBI Taxonomy" id="153505"/>
    <lineage>
        <taxon>Eukaryota</taxon>
        <taxon>Fungi</taxon>
        <taxon>Dikarya</taxon>
        <taxon>Basidiomycota</taxon>
        <taxon>Agaricomycotina</taxon>
        <taxon>Agaricomycetes</taxon>
        <taxon>Agaricomycetidae</taxon>
        <taxon>Agaricales</taxon>
        <taxon>Marasmiineae</taxon>
        <taxon>Mycenaceae</taxon>
        <taxon>Mycena</taxon>
    </lineage>
</organism>
<proteinExistence type="predicted"/>
<accession>A0AAD7E0W5</accession>
<comment type="caution">
    <text evidence="1">The sequence shown here is derived from an EMBL/GenBank/DDBJ whole genome shotgun (WGS) entry which is preliminary data.</text>
</comment>
<dbReference type="Proteomes" id="UP001219525">
    <property type="component" value="Unassembled WGS sequence"/>
</dbReference>
<keyword evidence="2" id="KW-1185">Reference proteome</keyword>
<dbReference type="AlphaFoldDB" id="A0AAD7E0W5"/>
<name>A0AAD7E0W5_9AGAR</name>
<evidence type="ECO:0000313" key="1">
    <source>
        <dbReference type="EMBL" id="KAJ7222431.1"/>
    </source>
</evidence>
<reference evidence="1" key="1">
    <citation type="submission" date="2023-03" db="EMBL/GenBank/DDBJ databases">
        <title>Massive genome expansion in bonnet fungi (Mycena s.s.) driven by repeated elements and novel gene families across ecological guilds.</title>
        <authorList>
            <consortium name="Lawrence Berkeley National Laboratory"/>
            <person name="Harder C.B."/>
            <person name="Miyauchi S."/>
            <person name="Viragh M."/>
            <person name="Kuo A."/>
            <person name="Thoen E."/>
            <person name="Andreopoulos B."/>
            <person name="Lu D."/>
            <person name="Skrede I."/>
            <person name="Drula E."/>
            <person name="Henrissat B."/>
            <person name="Morin E."/>
            <person name="Kohler A."/>
            <person name="Barry K."/>
            <person name="LaButti K."/>
            <person name="Morin E."/>
            <person name="Salamov A."/>
            <person name="Lipzen A."/>
            <person name="Mereny Z."/>
            <person name="Hegedus B."/>
            <person name="Baldrian P."/>
            <person name="Stursova M."/>
            <person name="Weitz H."/>
            <person name="Taylor A."/>
            <person name="Grigoriev I.V."/>
            <person name="Nagy L.G."/>
            <person name="Martin F."/>
            <person name="Kauserud H."/>
        </authorList>
    </citation>
    <scope>NUCLEOTIDE SEQUENCE</scope>
    <source>
        <strain evidence="1">9144</strain>
    </source>
</reference>
<protein>
    <submittedName>
        <fullName evidence="1">Uncharacterized protein</fullName>
    </submittedName>
</protein>
<dbReference type="EMBL" id="JARJCW010000007">
    <property type="protein sequence ID" value="KAJ7222431.1"/>
    <property type="molecule type" value="Genomic_DNA"/>
</dbReference>
<evidence type="ECO:0000313" key="2">
    <source>
        <dbReference type="Proteomes" id="UP001219525"/>
    </source>
</evidence>
<gene>
    <name evidence="1" type="ORF">GGX14DRAFT_663768</name>
</gene>
<sequence length="290" mass="32851">MAARILWGHGTHYLSNACVAHRGREYAWYTEGSPVAKQNQLIEKVQNRLFRRLGAEYDASKCAVSLQSTRPIEEEAGTRHKEYSAPFDAIVKWLRSFQSATHISSLELNKIDELVKGELSLNTPFLRHLSGIANETPYSANFERFLNSTLAYLALFLRGPSWLLTGVRILQNKMDNVGLKAPFTHFEHVVDTRQSRHRDGTPALNRIFGLLTRMPGTLNFYGICLAVTVAVGRRSEKPSHEVGCYLRVSRLRPVKSFLILQDIRSERRIGTHVDHSLRTLASEFCATVTK</sequence>